<gene>
    <name evidence="5" type="primary">rplY</name>
    <name evidence="5" type="synonym">ctc</name>
    <name evidence="8" type="ORF">BHY_0846</name>
</gene>
<keyword evidence="1 5" id="KW-0699">rRNA-binding</keyword>
<feature type="domain" description="Large ribosomal subunit protein bL25 L25" evidence="6">
    <location>
        <begin position="9"/>
        <end position="93"/>
    </location>
</feature>
<comment type="function">
    <text evidence="5">This is one of the proteins that binds to the 5S RNA in the ribosome where it forms part of the central protuberance.</text>
</comment>
<evidence type="ECO:0000256" key="2">
    <source>
        <dbReference type="ARBA" id="ARBA00022884"/>
    </source>
</evidence>
<dbReference type="NCBIfam" id="TIGR00731">
    <property type="entry name" value="bL25_bact_ctc"/>
    <property type="match status" value="1"/>
</dbReference>
<dbReference type="RefSeq" id="WP_025434139.1">
    <property type="nucleotide sequence ID" value="NZ_CP004146.1"/>
</dbReference>
<keyword evidence="3 5" id="KW-0689">Ribosomal protein</keyword>
<keyword evidence="2 5" id="KW-0694">RNA-binding</keyword>
<dbReference type="CDD" id="cd00495">
    <property type="entry name" value="Ribosomal_L25_TL5_CTC"/>
    <property type="match status" value="1"/>
</dbReference>
<proteinExistence type="inferred from homology"/>
<evidence type="ECO:0000256" key="5">
    <source>
        <dbReference type="HAMAP-Rule" id="MF_01334"/>
    </source>
</evidence>
<dbReference type="InterPro" id="IPR020057">
    <property type="entry name" value="Ribosomal_bL25_b-dom"/>
</dbReference>
<dbReference type="Pfam" id="PF14693">
    <property type="entry name" value="Ribosomal_TL5_C"/>
    <property type="match status" value="1"/>
</dbReference>
<dbReference type="Proteomes" id="UP000019269">
    <property type="component" value="Chromosome"/>
</dbReference>
<dbReference type="EMBL" id="CP004146">
    <property type="protein sequence ID" value="AHH03797.1"/>
    <property type="molecule type" value="Genomic_DNA"/>
</dbReference>
<dbReference type="SUPFAM" id="SSF50715">
    <property type="entry name" value="Ribosomal protein L25-like"/>
    <property type="match status" value="1"/>
</dbReference>
<feature type="domain" description="Large ribosomal subunit protein bL25 beta" evidence="7">
    <location>
        <begin position="102"/>
        <end position="181"/>
    </location>
</feature>
<dbReference type="InterPro" id="IPR001021">
    <property type="entry name" value="Ribosomal_bL25_long"/>
</dbReference>
<evidence type="ECO:0000259" key="6">
    <source>
        <dbReference type="Pfam" id="PF01386"/>
    </source>
</evidence>
<evidence type="ECO:0000313" key="9">
    <source>
        <dbReference type="Proteomes" id="UP000019269"/>
    </source>
</evidence>
<evidence type="ECO:0000259" key="7">
    <source>
        <dbReference type="Pfam" id="PF14693"/>
    </source>
</evidence>
<evidence type="ECO:0000256" key="1">
    <source>
        <dbReference type="ARBA" id="ARBA00022730"/>
    </source>
</evidence>
<evidence type="ECO:0000256" key="4">
    <source>
        <dbReference type="ARBA" id="ARBA00023274"/>
    </source>
</evidence>
<dbReference type="InterPro" id="IPR037121">
    <property type="entry name" value="Ribosomal_bL25_C"/>
</dbReference>
<keyword evidence="4 5" id="KW-0687">Ribonucleoprotein</keyword>
<evidence type="ECO:0000256" key="3">
    <source>
        <dbReference type="ARBA" id="ARBA00022980"/>
    </source>
</evidence>
<evidence type="ECO:0000313" key="8">
    <source>
        <dbReference type="EMBL" id="AHH03797.1"/>
    </source>
</evidence>
<dbReference type="InterPro" id="IPR020930">
    <property type="entry name" value="Ribosomal_uL5_bac-type"/>
</dbReference>
<accession>A0ABN4C4G1</accession>
<dbReference type="InterPro" id="IPR011035">
    <property type="entry name" value="Ribosomal_bL25/Gln-tRNA_synth"/>
</dbReference>
<sequence length="182" mass="20590">MDSSRILRYESRLDFGSLRARRIRSKSEIPAVVYGKESDVLHIKIKSNEFNNKFAKFTDNTVLILSDGKIEKCVFIKDVSENLTKGLIYHVDFYEVDKTKDIERDIEIKFVGASVGVKEGGTLSVLRTKIKVKSLPLDLPEFVEVDLTPVKKGDQITFKDIVLPDNVKLSEENGNSVILLVK</sequence>
<dbReference type="InterPro" id="IPR029751">
    <property type="entry name" value="Ribosomal_L25_dom"/>
</dbReference>
<dbReference type="NCBIfam" id="NF004135">
    <property type="entry name" value="PRK05618.3-1"/>
    <property type="match status" value="1"/>
</dbReference>
<dbReference type="Gene3D" id="2.40.240.10">
    <property type="entry name" value="Ribosomal Protein L25, Chain P"/>
    <property type="match status" value="1"/>
</dbReference>
<dbReference type="PANTHER" id="PTHR33284">
    <property type="entry name" value="RIBOSOMAL PROTEIN L25/GLN-TRNA SYNTHETASE, ANTI-CODON-BINDING DOMAIN-CONTAINING PROTEIN"/>
    <property type="match status" value="1"/>
</dbReference>
<comment type="similarity">
    <text evidence="5">Belongs to the bacterial ribosomal protein bL25 family. CTC subfamily.</text>
</comment>
<dbReference type="InterPro" id="IPR020056">
    <property type="entry name" value="Rbsml_bL25/Gln-tRNA_synth_N"/>
</dbReference>
<comment type="subunit">
    <text evidence="5">Part of the 50S ribosomal subunit; part of the 5S rRNA/L5/L18/L25 subcomplex. Contacts the 5S rRNA. Binds to the 5S rRNA independently of L5 and L18.</text>
</comment>
<dbReference type="PANTHER" id="PTHR33284:SF1">
    <property type="entry name" value="RIBOSOMAL PROTEIN L25_GLN-TRNA SYNTHETASE, ANTI-CODON-BINDING DOMAIN-CONTAINING PROTEIN"/>
    <property type="match status" value="1"/>
</dbReference>
<dbReference type="HAMAP" id="MF_01334">
    <property type="entry name" value="Ribosomal_bL25_CTC"/>
    <property type="match status" value="1"/>
</dbReference>
<keyword evidence="9" id="KW-1185">Reference proteome</keyword>
<dbReference type="Pfam" id="PF01386">
    <property type="entry name" value="Ribosomal_L25p"/>
    <property type="match status" value="1"/>
</dbReference>
<reference evidence="8" key="1">
    <citation type="submission" date="2013-02" db="EMBL/GenBank/DDBJ databases">
        <title>Comparative genomics of Borrelia species.</title>
        <authorList>
            <person name="Schwan T.G."/>
            <person name="Raffel S.J."/>
            <person name="Porcella S.F."/>
        </authorList>
    </citation>
    <scope>NUCLEOTIDE SEQUENCE [LARGE SCALE GENOMIC DNA]</scope>
    <source>
        <strain evidence="8">YOR</strain>
    </source>
</reference>
<dbReference type="GO" id="GO:0005840">
    <property type="term" value="C:ribosome"/>
    <property type="evidence" value="ECO:0007669"/>
    <property type="project" value="UniProtKB-KW"/>
</dbReference>
<dbReference type="Gene3D" id="2.170.120.20">
    <property type="entry name" value="Ribosomal protein L25, beta domain"/>
    <property type="match status" value="1"/>
</dbReference>
<name>A0ABN4C4G1_9SPIR</name>
<protein>
    <recommendedName>
        <fullName evidence="5">Large ribosomal subunit protein bL25</fullName>
    </recommendedName>
    <alternativeName>
        <fullName evidence="5">General stress protein CTC</fullName>
    </alternativeName>
</protein>
<organism evidence="8 9">
    <name type="scientific">Borrelia nietonii YOR</name>
    <dbReference type="NCBI Taxonomy" id="1293576"/>
    <lineage>
        <taxon>Bacteria</taxon>
        <taxon>Pseudomonadati</taxon>
        <taxon>Spirochaetota</taxon>
        <taxon>Spirochaetia</taxon>
        <taxon>Spirochaetales</taxon>
        <taxon>Borreliaceae</taxon>
        <taxon>Borrelia</taxon>
        <taxon>Borrelia nietonii</taxon>
    </lineage>
</organism>